<dbReference type="GO" id="GO:0005576">
    <property type="term" value="C:extracellular region"/>
    <property type="evidence" value="ECO:0007669"/>
    <property type="project" value="UniProtKB-SubCell"/>
</dbReference>
<evidence type="ECO:0000256" key="7">
    <source>
        <dbReference type="SAM" id="SignalP"/>
    </source>
</evidence>
<feature type="chain" id="PRO_5001706297" description="Alpha-conotoxin-like" evidence="7">
    <location>
        <begin position="22"/>
        <end position="62"/>
    </location>
</feature>
<dbReference type="PROSITE" id="PS60014">
    <property type="entry name" value="ALPHA_CONOTOXIN"/>
    <property type="match status" value="1"/>
</dbReference>
<evidence type="ECO:0000256" key="2">
    <source>
        <dbReference type="ARBA" id="ARBA00006077"/>
    </source>
</evidence>
<protein>
    <recommendedName>
        <fullName evidence="6">Alpha-conotoxin-like</fullName>
    </recommendedName>
</protein>
<feature type="signal peptide" evidence="7">
    <location>
        <begin position="1"/>
        <end position="21"/>
    </location>
</feature>
<evidence type="ECO:0000256" key="3">
    <source>
        <dbReference type="ARBA" id="ARBA00022525"/>
    </source>
</evidence>
<dbReference type="GO" id="GO:0035792">
    <property type="term" value="C:host cell postsynaptic membrane"/>
    <property type="evidence" value="ECO:0007669"/>
    <property type="project" value="UniProtKB-KW"/>
</dbReference>
<keyword evidence="4 6" id="KW-0800">Toxin</keyword>
<keyword evidence="7" id="KW-0732">Signal</keyword>
<keyword evidence="6" id="KW-0528">Neurotoxin</keyword>
<evidence type="ECO:0000256" key="6">
    <source>
        <dbReference type="RuleBase" id="RU004345"/>
    </source>
</evidence>
<dbReference type="InterPro" id="IPR009958">
    <property type="entry name" value="Conotoxin_a-typ"/>
</dbReference>
<evidence type="ECO:0000256" key="1">
    <source>
        <dbReference type="ARBA" id="ARBA00004613"/>
    </source>
</evidence>
<keyword evidence="6" id="KW-0629">Postsynaptic neurotoxin</keyword>
<dbReference type="Pfam" id="PF07365">
    <property type="entry name" value="Toxin_8"/>
    <property type="match status" value="1"/>
</dbReference>
<evidence type="ECO:0000256" key="4">
    <source>
        <dbReference type="ARBA" id="ARBA00022656"/>
    </source>
</evidence>
<reference evidence="8" key="1">
    <citation type="journal article" date="2014" name="Mol. Phylogenet. Evol.">
        <title>Molecular phylogeny and evolution of the cone snails (Gastropoda, Conoidea).</title>
        <authorList>
            <person name="Puillandre N."/>
            <person name="Bouchet P."/>
            <person name="Duda T.F.Jr."/>
            <person name="Kauferstein S."/>
            <person name="Kohn A.J."/>
            <person name="Olivera B.M."/>
            <person name="Watkins M."/>
            <person name="Meyer C."/>
        </authorList>
    </citation>
    <scope>NUCLEOTIDE SEQUENCE</scope>
</reference>
<comment type="function">
    <text evidence="6">Alpha-conotoxins act on postsynaptic membranes, they bind to the nicotinic acetylcholine receptors (nAChR) and thus inhibit them.</text>
</comment>
<evidence type="ECO:0000256" key="5">
    <source>
        <dbReference type="ARBA" id="ARBA00023157"/>
    </source>
</evidence>
<name>A0A075IP16_9COND</name>
<evidence type="ECO:0000313" key="8">
    <source>
        <dbReference type="EMBL" id="AIF30340.1"/>
    </source>
</evidence>
<keyword evidence="6" id="KW-0008">Acetylcholine receptor inhibiting toxin</keyword>
<dbReference type="GO" id="GO:0090729">
    <property type="term" value="F:toxin activity"/>
    <property type="evidence" value="ECO:0007669"/>
    <property type="project" value="UniProtKB-KW"/>
</dbReference>
<keyword evidence="5" id="KW-1015">Disulfide bond</keyword>
<accession>A0A075IP16</accession>
<organism evidence="8">
    <name type="scientific">Conus chiangi</name>
    <dbReference type="NCBI Taxonomy" id="579412"/>
    <lineage>
        <taxon>Eukaryota</taxon>
        <taxon>Metazoa</taxon>
        <taxon>Spiralia</taxon>
        <taxon>Lophotrochozoa</taxon>
        <taxon>Mollusca</taxon>
        <taxon>Gastropoda</taxon>
        <taxon>Caenogastropoda</taxon>
        <taxon>Neogastropoda</taxon>
        <taxon>Conoidea</taxon>
        <taxon>Conidae</taxon>
        <taxon>Conus</taxon>
        <taxon>Stephanoconus</taxon>
    </lineage>
</organism>
<comment type="subcellular location">
    <subcellularLocation>
        <location evidence="1 6">Secreted</location>
    </subcellularLocation>
</comment>
<keyword evidence="3" id="KW-0964">Secreted</keyword>
<dbReference type="InterPro" id="IPR018072">
    <property type="entry name" value="Conotoxin_a-typ_CS"/>
</dbReference>
<dbReference type="EMBL" id="KJ801971">
    <property type="protein sequence ID" value="AIF30340.1"/>
    <property type="molecule type" value="mRNA"/>
</dbReference>
<comment type="similarity">
    <text evidence="2 6">Belongs to the conotoxin A superfamily.</text>
</comment>
<proteinExistence type="evidence at transcript level"/>
<sequence>MGMRMMFTMFLLVVLATTVASINLDRAFDGRNAAADDKASDLIAQIVRRGCCSDPRCAWRCG</sequence>
<dbReference type="AlphaFoldDB" id="A0A075IP16"/>
<dbReference type="GO" id="GO:0030550">
    <property type="term" value="F:acetylcholine receptor inhibitor activity"/>
    <property type="evidence" value="ECO:0007669"/>
    <property type="project" value="UniProtKB-KW"/>
</dbReference>